<reference evidence="2" key="1">
    <citation type="submission" date="2017-04" db="EMBL/GenBank/DDBJ databases">
        <authorList>
            <person name="Bumgarner R.E."/>
            <person name="Fredricks D.N."/>
            <person name="Srinivasan S."/>
        </authorList>
    </citation>
    <scope>NUCLEOTIDE SEQUENCE [LARGE SCALE GENOMIC DNA]</scope>
    <source>
        <strain evidence="2">KA00405</strain>
    </source>
</reference>
<proteinExistence type="predicted"/>
<dbReference type="EMBL" id="NBZD01000003">
    <property type="protein sequence ID" value="PNH18403.1"/>
    <property type="molecule type" value="Genomic_DNA"/>
</dbReference>
<accession>A0A2J8B0V4</accession>
<gene>
    <name evidence="1" type="ORF">B7R76_06070</name>
</gene>
<dbReference type="AlphaFoldDB" id="A0A2J8B0V4"/>
<organism evidence="1 2">
    <name type="scientific">Mageeibacillus indolicus</name>
    <dbReference type="NCBI Taxonomy" id="884684"/>
    <lineage>
        <taxon>Bacteria</taxon>
        <taxon>Bacillati</taxon>
        <taxon>Bacillota</taxon>
        <taxon>Clostridia</taxon>
        <taxon>Eubacteriales</taxon>
        <taxon>Oscillospiraceae</taxon>
        <taxon>Mageeibacillus</taxon>
    </lineage>
</organism>
<sequence length="66" mass="7975">MSDPLSFVARSLHINCTPSRYFFPLFLSKITTFFYFPRFFLEICDFFKTFSQVIYTFYPFANHFTA</sequence>
<comment type="caution">
    <text evidence="1">The sequence shown here is derived from an EMBL/GenBank/DDBJ whole genome shotgun (WGS) entry which is preliminary data.</text>
</comment>
<evidence type="ECO:0000313" key="2">
    <source>
        <dbReference type="Proteomes" id="UP000236394"/>
    </source>
</evidence>
<name>A0A2J8B0V4_9FIRM</name>
<evidence type="ECO:0000313" key="1">
    <source>
        <dbReference type="EMBL" id="PNH18403.1"/>
    </source>
</evidence>
<protein>
    <submittedName>
        <fullName evidence="1">Uncharacterized protein</fullName>
    </submittedName>
</protein>
<dbReference type="Proteomes" id="UP000236394">
    <property type="component" value="Unassembled WGS sequence"/>
</dbReference>